<dbReference type="InterPro" id="IPR008250">
    <property type="entry name" value="ATPase_P-typ_transduc_dom_A_sf"/>
</dbReference>
<dbReference type="GO" id="GO:0005391">
    <property type="term" value="F:P-type sodium:potassium-exchanging transporter activity"/>
    <property type="evidence" value="ECO:0007669"/>
    <property type="project" value="TreeGrafter"/>
</dbReference>
<comment type="subcellular location">
    <subcellularLocation>
        <location evidence="1">Cell membrane</location>
        <topology evidence="1">Multi-pass membrane protein</topology>
    </subcellularLocation>
</comment>
<keyword evidence="7" id="KW-0472">Membrane</keyword>
<sequence length="264" mass="29376">MIIDWILKKFFKDIKTDPIIGLTDVKVREILNRDDPNTLTPSKTIPEWIKFCKQMFGGFAFLLWIGAVLCFTSYGITVATYHGEVPNDNLWLGVALTVVVVITGCFSYYQEAKSSRIMDSCKNLVPQQAIVIRNGESKSVRIEDLVVGDIVDIKFGDRVPADIRILEAHGFKVDNSSLTGESEPQTRTKEITHENPLETKNLAFLNTFAVEDTAKGIVIHKGDRSVMGRIANLASGLLTVKAPISKEITHFIHIITRGGPFTLI</sequence>
<evidence type="ECO:0000313" key="9">
    <source>
        <dbReference type="EMBL" id="CAF1419635.1"/>
    </source>
</evidence>
<dbReference type="Gene3D" id="2.70.150.10">
    <property type="entry name" value="Calcium-transporting ATPase, cytoplasmic transduction domain A"/>
    <property type="match status" value="1"/>
</dbReference>
<evidence type="ECO:0000313" key="10">
    <source>
        <dbReference type="EMBL" id="CAF1629756.1"/>
    </source>
</evidence>
<dbReference type="NCBIfam" id="TIGR01494">
    <property type="entry name" value="ATPase_P-type"/>
    <property type="match status" value="1"/>
</dbReference>
<dbReference type="PANTHER" id="PTHR43294:SF13">
    <property type="entry name" value="SODIUM_POTASSIUM-TRANSPORTING ATPASE SUBUNIT ALPHA"/>
    <property type="match status" value="1"/>
</dbReference>
<dbReference type="Proteomes" id="UP000663854">
    <property type="component" value="Unassembled WGS sequence"/>
</dbReference>
<reference evidence="10" key="1">
    <citation type="submission" date="2021-02" db="EMBL/GenBank/DDBJ databases">
        <authorList>
            <person name="Nowell W R."/>
        </authorList>
    </citation>
    <scope>NUCLEOTIDE SEQUENCE</scope>
</reference>
<dbReference type="PANTHER" id="PTHR43294">
    <property type="entry name" value="SODIUM/POTASSIUM-TRANSPORTING ATPASE SUBUNIT ALPHA"/>
    <property type="match status" value="1"/>
</dbReference>
<comment type="function">
    <text evidence="5">This is the catalytic component of the active enzyme, which catalyzes the hydrolysis of ATP coupled with the exchange of sodium and potassium ions across the plasma membrane. This action creates the electrochemical gradient of sodium and potassium ions, providing the energy for active transport of various nutrients.</text>
</comment>
<evidence type="ECO:0000313" key="11">
    <source>
        <dbReference type="Proteomes" id="UP000663870"/>
    </source>
</evidence>
<dbReference type="EMBL" id="CAJNOH010006064">
    <property type="protein sequence ID" value="CAF1419635.1"/>
    <property type="molecule type" value="Genomic_DNA"/>
</dbReference>
<dbReference type="Proteomes" id="UP000663870">
    <property type="component" value="Unassembled WGS sequence"/>
</dbReference>
<evidence type="ECO:0000256" key="5">
    <source>
        <dbReference type="ARBA" id="ARBA00037422"/>
    </source>
</evidence>
<accession>A0A816D1W5</accession>
<comment type="caution">
    <text evidence="10">The sequence shown here is derived from an EMBL/GenBank/DDBJ whole genome shotgun (WGS) entry which is preliminary data.</text>
</comment>
<dbReference type="SUPFAM" id="SSF81653">
    <property type="entry name" value="Calcium ATPase, transduction domain A"/>
    <property type="match status" value="1"/>
</dbReference>
<keyword evidence="4" id="KW-0067">ATP-binding</keyword>
<keyword evidence="3" id="KW-0547">Nucleotide-binding</keyword>
<dbReference type="InterPro" id="IPR050510">
    <property type="entry name" value="Cation_transp_ATPase_P-type"/>
</dbReference>
<protein>
    <recommendedName>
        <fullName evidence="8">Cation-transporting P-type ATPase N-terminal domain-containing protein</fullName>
    </recommendedName>
</protein>
<dbReference type="Pfam" id="PF00122">
    <property type="entry name" value="E1-E2_ATPase"/>
    <property type="match status" value="1"/>
</dbReference>
<dbReference type="GO" id="GO:0016887">
    <property type="term" value="F:ATP hydrolysis activity"/>
    <property type="evidence" value="ECO:0007669"/>
    <property type="project" value="InterPro"/>
</dbReference>
<evidence type="ECO:0000256" key="4">
    <source>
        <dbReference type="ARBA" id="ARBA00022840"/>
    </source>
</evidence>
<dbReference type="InterPro" id="IPR001757">
    <property type="entry name" value="P_typ_ATPase"/>
</dbReference>
<dbReference type="PRINTS" id="PR00121">
    <property type="entry name" value="NAKATPASE"/>
</dbReference>
<keyword evidence="7" id="KW-1133">Transmembrane helix</keyword>
<evidence type="ECO:0000256" key="2">
    <source>
        <dbReference type="ARBA" id="ARBA00022475"/>
    </source>
</evidence>
<dbReference type="GO" id="GO:0006883">
    <property type="term" value="P:intracellular sodium ion homeostasis"/>
    <property type="evidence" value="ECO:0007669"/>
    <property type="project" value="TreeGrafter"/>
</dbReference>
<proteinExistence type="predicted"/>
<comment type="subunit">
    <text evidence="6">The sodium/potassium-transporting ATPase is composed of a catalytic alpha subunit, an auxiliary non-catalytic beta subunit and an additional regulatory subunit.</text>
</comment>
<evidence type="ECO:0000259" key="8">
    <source>
        <dbReference type="SMART" id="SM00831"/>
    </source>
</evidence>
<evidence type="ECO:0000256" key="1">
    <source>
        <dbReference type="ARBA" id="ARBA00004651"/>
    </source>
</evidence>
<feature type="transmembrane region" description="Helical" evidence="7">
    <location>
        <begin position="90"/>
        <end position="109"/>
    </location>
</feature>
<dbReference type="AlphaFoldDB" id="A0A816D1W5"/>
<dbReference type="FunFam" id="2.70.150.10:FF:000003">
    <property type="entry name" value="Sodium/potassium-transporting ATPase subunit alpha"/>
    <property type="match status" value="1"/>
</dbReference>
<organism evidence="10 11">
    <name type="scientific">Rotaria sordida</name>
    <dbReference type="NCBI Taxonomy" id="392033"/>
    <lineage>
        <taxon>Eukaryota</taxon>
        <taxon>Metazoa</taxon>
        <taxon>Spiralia</taxon>
        <taxon>Gnathifera</taxon>
        <taxon>Rotifera</taxon>
        <taxon>Eurotatoria</taxon>
        <taxon>Bdelloidea</taxon>
        <taxon>Philodinida</taxon>
        <taxon>Philodinidae</taxon>
        <taxon>Rotaria</taxon>
    </lineage>
</organism>
<dbReference type="GO" id="GO:1902600">
    <property type="term" value="P:proton transmembrane transport"/>
    <property type="evidence" value="ECO:0007669"/>
    <property type="project" value="TreeGrafter"/>
</dbReference>
<feature type="domain" description="Cation-transporting P-type ATPase N-terminal" evidence="8">
    <location>
        <begin position="4"/>
        <end position="75"/>
    </location>
</feature>
<evidence type="ECO:0000256" key="3">
    <source>
        <dbReference type="ARBA" id="ARBA00022741"/>
    </source>
</evidence>
<keyword evidence="2" id="KW-1003">Cell membrane</keyword>
<feature type="transmembrane region" description="Helical" evidence="7">
    <location>
        <begin position="56"/>
        <end position="78"/>
    </location>
</feature>
<dbReference type="InterPro" id="IPR004014">
    <property type="entry name" value="ATPase_P-typ_cation-transptr_N"/>
</dbReference>
<dbReference type="InterPro" id="IPR023298">
    <property type="entry name" value="ATPase_P-typ_TM_dom_sf"/>
</dbReference>
<name>A0A816D1W5_9BILA</name>
<dbReference type="Gene3D" id="1.20.1110.10">
    <property type="entry name" value="Calcium-transporting ATPase, transmembrane domain"/>
    <property type="match status" value="1"/>
</dbReference>
<dbReference type="EMBL" id="CAJNOL010007603">
    <property type="protein sequence ID" value="CAF1629756.1"/>
    <property type="molecule type" value="Genomic_DNA"/>
</dbReference>
<dbReference type="SMART" id="SM00831">
    <property type="entry name" value="Cation_ATPase_N"/>
    <property type="match status" value="1"/>
</dbReference>
<gene>
    <name evidence="10" type="ORF">JXQ802_LOCUS51643</name>
    <name evidence="9" type="ORF">PYM288_LOCUS35394</name>
</gene>
<dbReference type="GO" id="GO:0005524">
    <property type="term" value="F:ATP binding"/>
    <property type="evidence" value="ECO:0007669"/>
    <property type="project" value="UniProtKB-KW"/>
</dbReference>
<keyword evidence="11" id="KW-1185">Reference proteome</keyword>
<dbReference type="GO" id="GO:1990573">
    <property type="term" value="P:potassium ion import across plasma membrane"/>
    <property type="evidence" value="ECO:0007669"/>
    <property type="project" value="TreeGrafter"/>
</dbReference>
<evidence type="ECO:0000256" key="6">
    <source>
        <dbReference type="ARBA" id="ARBA00038795"/>
    </source>
</evidence>
<dbReference type="GO" id="GO:0036376">
    <property type="term" value="P:sodium ion export across plasma membrane"/>
    <property type="evidence" value="ECO:0007669"/>
    <property type="project" value="TreeGrafter"/>
</dbReference>
<dbReference type="Pfam" id="PF00690">
    <property type="entry name" value="Cation_ATPase_N"/>
    <property type="match status" value="1"/>
</dbReference>
<evidence type="ECO:0000256" key="7">
    <source>
        <dbReference type="SAM" id="Phobius"/>
    </source>
</evidence>
<dbReference type="InterPro" id="IPR059000">
    <property type="entry name" value="ATPase_P-type_domA"/>
</dbReference>
<dbReference type="GO" id="GO:0030007">
    <property type="term" value="P:intracellular potassium ion homeostasis"/>
    <property type="evidence" value="ECO:0007669"/>
    <property type="project" value="TreeGrafter"/>
</dbReference>
<keyword evidence="7" id="KW-0812">Transmembrane</keyword>
<dbReference type="GO" id="GO:0005886">
    <property type="term" value="C:plasma membrane"/>
    <property type="evidence" value="ECO:0007669"/>
    <property type="project" value="UniProtKB-SubCell"/>
</dbReference>
<dbReference type="SUPFAM" id="SSF81665">
    <property type="entry name" value="Calcium ATPase, transmembrane domain M"/>
    <property type="match status" value="1"/>
</dbReference>